<organism evidence="2 3">
    <name type="scientific">Desulforudis audaxviator (strain MP104C)</name>
    <dbReference type="NCBI Taxonomy" id="477974"/>
    <lineage>
        <taxon>Bacteria</taxon>
        <taxon>Bacillati</taxon>
        <taxon>Bacillota</taxon>
        <taxon>Clostridia</taxon>
        <taxon>Thermoanaerobacterales</taxon>
        <taxon>Candidatus Desulforudaceae</taxon>
        <taxon>Candidatus Desulforudis</taxon>
    </lineage>
</organism>
<dbReference type="AlphaFoldDB" id="B1I362"/>
<dbReference type="GO" id="GO:0005840">
    <property type="term" value="C:ribosome"/>
    <property type="evidence" value="ECO:0007669"/>
    <property type="project" value="UniProtKB-KW"/>
</dbReference>
<dbReference type="SUPFAM" id="SSF55315">
    <property type="entry name" value="L30e-like"/>
    <property type="match status" value="1"/>
</dbReference>
<evidence type="ECO:0000313" key="2">
    <source>
        <dbReference type="EMBL" id="ACA59438.1"/>
    </source>
</evidence>
<sequence>MQAVYKLLGLGQRSRSVVSGDEGVRAKLERHQARLVIVARDAAPATRRDFLVLSARYAVPCVEFGTKGELGIAVGKSPRAVLALLEDNLARRVLDLLERSEDGSV</sequence>
<name>B1I362_DESAP</name>
<keyword evidence="2" id="KW-0689">Ribosomal protein</keyword>
<gene>
    <name evidence="2" type="ordered locus">Daud_0925</name>
</gene>
<keyword evidence="2" id="KW-0687">Ribonucleoprotein</keyword>
<dbReference type="InterPro" id="IPR029064">
    <property type="entry name" value="Ribosomal_eL30-like_sf"/>
</dbReference>
<protein>
    <submittedName>
        <fullName evidence="2">Ribosomal protein L7Ae/L30e/S12e/Gadd45</fullName>
    </submittedName>
</protein>
<dbReference type="HOGENOM" id="CLU_157804_1_1_9"/>
<dbReference type="STRING" id="477974.Daud_0925"/>
<dbReference type="OrthoDB" id="9794863at2"/>
<dbReference type="Pfam" id="PF01248">
    <property type="entry name" value="Ribosomal_L7Ae"/>
    <property type="match status" value="1"/>
</dbReference>
<evidence type="ECO:0000259" key="1">
    <source>
        <dbReference type="Pfam" id="PF01248"/>
    </source>
</evidence>
<dbReference type="EMBL" id="CP000860">
    <property type="protein sequence ID" value="ACA59438.1"/>
    <property type="molecule type" value="Genomic_DNA"/>
</dbReference>
<dbReference type="InterPro" id="IPR004038">
    <property type="entry name" value="Ribosomal_eL8/eL30/eS12/Gad45"/>
</dbReference>
<reference evidence="2 3" key="2">
    <citation type="journal article" date="2008" name="Science">
        <title>Environmental genomics reveals a single-species ecosystem deep within Earth.</title>
        <authorList>
            <person name="Chivian D."/>
            <person name="Brodie E.L."/>
            <person name="Alm E.J."/>
            <person name="Culley D.E."/>
            <person name="Dehal P.S."/>
            <person name="Desantis T.Z."/>
            <person name="Gihring T.M."/>
            <person name="Lapidus A."/>
            <person name="Lin L.H."/>
            <person name="Lowry S.R."/>
            <person name="Moser D.P."/>
            <person name="Richardson P.M."/>
            <person name="Southam G."/>
            <person name="Wanger G."/>
            <person name="Pratt L.M."/>
            <person name="Andersen G.L."/>
            <person name="Hazen T.C."/>
            <person name="Brockman F.J."/>
            <person name="Arkin A.P."/>
            <person name="Onstott T.C."/>
        </authorList>
    </citation>
    <scope>NUCLEOTIDE SEQUENCE [LARGE SCALE GENOMIC DNA]</scope>
    <source>
        <strain evidence="2 3">MP104C</strain>
    </source>
</reference>
<dbReference type="Gene3D" id="3.30.1330.30">
    <property type="match status" value="1"/>
</dbReference>
<evidence type="ECO:0000313" key="3">
    <source>
        <dbReference type="Proteomes" id="UP000008544"/>
    </source>
</evidence>
<dbReference type="Proteomes" id="UP000008544">
    <property type="component" value="Chromosome"/>
</dbReference>
<reference evidence="3" key="1">
    <citation type="submission" date="2007-10" db="EMBL/GenBank/DDBJ databases">
        <title>Complete sequence of chromosome of Desulforudis audaxviator MP104C.</title>
        <authorList>
            <person name="Copeland A."/>
            <person name="Lucas S."/>
            <person name="Lapidus A."/>
            <person name="Barry K."/>
            <person name="Glavina del Rio T."/>
            <person name="Dalin E."/>
            <person name="Tice H."/>
            <person name="Bruce D."/>
            <person name="Pitluck S."/>
            <person name="Lowry S.R."/>
            <person name="Larimer F."/>
            <person name="Land M.L."/>
            <person name="Hauser L."/>
            <person name="Kyrpides N."/>
            <person name="Ivanova N.N."/>
            <person name="Richardson P."/>
        </authorList>
    </citation>
    <scope>NUCLEOTIDE SEQUENCE [LARGE SCALE GENOMIC DNA]</scope>
    <source>
        <strain evidence="3">MP104C</strain>
    </source>
</reference>
<accession>B1I362</accession>
<proteinExistence type="predicted"/>
<dbReference type="KEGG" id="dau:Daud_0925"/>
<keyword evidence="3" id="KW-1185">Reference proteome</keyword>
<dbReference type="RefSeq" id="WP_012302024.1">
    <property type="nucleotide sequence ID" value="NC_010424.1"/>
</dbReference>
<feature type="domain" description="Ribosomal protein eL8/eL30/eS12/Gadd45" evidence="1">
    <location>
        <begin position="3"/>
        <end position="86"/>
    </location>
</feature>
<dbReference type="eggNOG" id="COG1358">
    <property type="taxonomic scope" value="Bacteria"/>
</dbReference>